<keyword evidence="7 12" id="KW-0378">Hydrolase</keyword>
<keyword evidence="9" id="KW-0234">DNA repair</keyword>
<evidence type="ECO:0000256" key="10">
    <source>
        <dbReference type="ARBA" id="ARBA00035861"/>
    </source>
</evidence>
<dbReference type="EMBL" id="CP141059">
    <property type="protein sequence ID" value="WQQ27317.1"/>
    <property type="molecule type" value="Genomic_DNA"/>
</dbReference>
<dbReference type="PROSITE" id="PS51462">
    <property type="entry name" value="NUDIX"/>
    <property type="match status" value="1"/>
</dbReference>
<dbReference type="InterPro" id="IPR020476">
    <property type="entry name" value="Nudix_hydrolase"/>
</dbReference>
<keyword evidence="4" id="KW-0235">DNA replication</keyword>
<evidence type="ECO:0000256" key="5">
    <source>
        <dbReference type="ARBA" id="ARBA00022723"/>
    </source>
</evidence>
<comment type="cofactor">
    <cofactor evidence="1">
        <name>Mg(2+)</name>
        <dbReference type="ChEBI" id="CHEBI:18420"/>
    </cofactor>
</comment>
<accession>A0ABZ0ZUK1</accession>
<dbReference type="Proteomes" id="UP001327225">
    <property type="component" value="Chromosome"/>
</dbReference>
<dbReference type="InterPro" id="IPR015797">
    <property type="entry name" value="NUDIX_hydrolase-like_dom_sf"/>
</dbReference>
<evidence type="ECO:0000313" key="14">
    <source>
        <dbReference type="EMBL" id="WQQ27317.1"/>
    </source>
</evidence>
<evidence type="ECO:0000256" key="2">
    <source>
        <dbReference type="ARBA" id="ARBA00005582"/>
    </source>
</evidence>
<evidence type="ECO:0000256" key="1">
    <source>
        <dbReference type="ARBA" id="ARBA00001946"/>
    </source>
</evidence>
<evidence type="ECO:0000256" key="3">
    <source>
        <dbReference type="ARBA" id="ARBA00022457"/>
    </source>
</evidence>
<dbReference type="EC" id="3.6.1.55" evidence="11"/>
<feature type="domain" description="Nudix hydrolase" evidence="13">
    <location>
        <begin position="1"/>
        <end position="134"/>
    </location>
</feature>
<dbReference type="InterPro" id="IPR000086">
    <property type="entry name" value="NUDIX_hydrolase_dom"/>
</dbReference>
<gene>
    <name evidence="14" type="ORF">SHK19_03600</name>
</gene>
<name>A0ABZ0ZUK1_9ACTN</name>
<comment type="similarity">
    <text evidence="2 12">Belongs to the Nudix hydrolase family.</text>
</comment>
<keyword evidence="6" id="KW-0227">DNA damage</keyword>
<proteinExistence type="inferred from homology"/>
<dbReference type="InterPro" id="IPR020084">
    <property type="entry name" value="NUDIX_hydrolase_CS"/>
</dbReference>
<dbReference type="PANTHER" id="PTHR47707:SF1">
    <property type="entry name" value="NUDIX HYDROLASE FAMILY PROTEIN"/>
    <property type="match status" value="1"/>
</dbReference>
<evidence type="ECO:0000313" key="15">
    <source>
        <dbReference type="Proteomes" id="UP001327225"/>
    </source>
</evidence>
<keyword evidence="8" id="KW-0460">Magnesium</keyword>
<protein>
    <recommendedName>
        <fullName evidence="11">8-oxo-dGTP diphosphatase</fullName>
        <ecNumber evidence="11">3.6.1.55</ecNumber>
    </recommendedName>
</protein>
<organism evidence="14 15">
    <name type="scientific">Nocardioides bizhenqiangii</name>
    <dbReference type="NCBI Taxonomy" id="3095076"/>
    <lineage>
        <taxon>Bacteria</taxon>
        <taxon>Bacillati</taxon>
        <taxon>Actinomycetota</taxon>
        <taxon>Actinomycetes</taxon>
        <taxon>Propionibacteriales</taxon>
        <taxon>Nocardioidaceae</taxon>
        <taxon>Nocardioides</taxon>
    </lineage>
</organism>
<comment type="catalytic activity">
    <reaction evidence="10">
        <text>8-oxo-dGTP + H2O = 8-oxo-dGMP + diphosphate + H(+)</text>
        <dbReference type="Rhea" id="RHEA:31575"/>
        <dbReference type="ChEBI" id="CHEBI:15377"/>
        <dbReference type="ChEBI" id="CHEBI:15378"/>
        <dbReference type="ChEBI" id="CHEBI:33019"/>
        <dbReference type="ChEBI" id="CHEBI:63224"/>
        <dbReference type="ChEBI" id="CHEBI:77896"/>
        <dbReference type="EC" id="3.6.1.55"/>
    </reaction>
</comment>
<dbReference type="Gene3D" id="3.90.79.10">
    <property type="entry name" value="Nucleoside Triphosphate Pyrophosphohydrolase"/>
    <property type="match status" value="1"/>
</dbReference>
<evidence type="ECO:0000256" key="4">
    <source>
        <dbReference type="ARBA" id="ARBA00022705"/>
    </source>
</evidence>
<dbReference type="PANTHER" id="PTHR47707">
    <property type="entry name" value="8-OXO-DGTP DIPHOSPHATASE"/>
    <property type="match status" value="1"/>
</dbReference>
<dbReference type="SUPFAM" id="SSF55811">
    <property type="entry name" value="Nudix"/>
    <property type="match status" value="1"/>
</dbReference>
<evidence type="ECO:0000256" key="8">
    <source>
        <dbReference type="ARBA" id="ARBA00022842"/>
    </source>
</evidence>
<evidence type="ECO:0000256" key="11">
    <source>
        <dbReference type="ARBA" id="ARBA00038905"/>
    </source>
</evidence>
<evidence type="ECO:0000259" key="13">
    <source>
        <dbReference type="PROSITE" id="PS51462"/>
    </source>
</evidence>
<dbReference type="RefSeq" id="WP_322937882.1">
    <property type="nucleotide sequence ID" value="NZ_CP141059.1"/>
</dbReference>
<keyword evidence="3" id="KW-0515">Mutator protein</keyword>
<evidence type="ECO:0000256" key="12">
    <source>
        <dbReference type="RuleBase" id="RU003476"/>
    </source>
</evidence>
<dbReference type="GO" id="GO:0016787">
    <property type="term" value="F:hydrolase activity"/>
    <property type="evidence" value="ECO:0007669"/>
    <property type="project" value="UniProtKB-KW"/>
</dbReference>
<keyword evidence="15" id="KW-1185">Reference proteome</keyword>
<dbReference type="Pfam" id="PF00293">
    <property type="entry name" value="NUDIX"/>
    <property type="match status" value="1"/>
</dbReference>
<dbReference type="PRINTS" id="PR00502">
    <property type="entry name" value="NUDIXFAMILY"/>
</dbReference>
<dbReference type="PROSITE" id="PS00893">
    <property type="entry name" value="NUDIX_BOX"/>
    <property type="match status" value="1"/>
</dbReference>
<dbReference type="CDD" id="cd03425">
    <property type="entry name" value="NUDIX_MutT_NudA_like"/>
    <property type="match status" value="1"/>
</dbReference>
<dbReference type="InterPro" id="IPR047127">
    <property type="entry name" value="MutT-like"/>
</dbReference>
<evidence type="ECO:0000256" key="6">
    <source>
        <dbReference type="ARBA" id="ARBA00022763"/>
    </source>
</evidence>
<evidence type="ECO:0000256" key="9">
    <source>
        <dbReference type="ARBA" id="ARBA00023204"/>
    </source>
</evidence>
<reference evidence="15" key="1">
    <citation type="submission" date="2023-12" db="EMBL/GenBank/DDBJ databases">
        <title>Novel species in genus Nocardioides.</title>
        <authorList>
            <person name="Zhou H."/>
        </authorList>
    </citation>
    <scope>NUCLEOTIDE SEQUENCE [LARGE SCALE GENOMIC DNA]</scope>
    <source>
        <strain evidence="15">HM61</strain>
    </source>
</reference>
<keyword evidence="5" id="KW-0479">Metal-binding</keyword>
<sequence>MPRTVVGAIVVDSVDRPSYVVAARRTKPPALAGKWEFPGGKVEADETPEAALAREIREELGVEIAVGAELPGPDGGWPISEQYVLRLYFAVVTAGDLHRSEDHDELRRLTANELGSVDWLPSDLQAVAALRAALDHPSVTG</sequence>
<evidence type="ECO:0000256" key="7">
    <source>
        <dbReference type="ARBA" id="ARBA00022801"/>
    </source>
</evidence>